<proteinExistence type="predicted"/>
<sequence length="99" mass="11170">MNNICRERLLKLVQELGTLIKSEEGTMQFAFVISGDLSKLLDHGQLDGNNSDIKKILELVTNIDNIINPEPSVYQSKKELIMARAKADIKKDTITNKKK</sequence>
<dbReference type="AlphaFoldDB" id="A0A317F553"/>
<evidence type="ECO:0000313" key="1">
    <source>
        <dbReference type="EMBL" id="PWS32618.1"/>
    </source>
</evidence>
<name>A0A317F553_9SPHI</name>
<organism evidence="1 2">
    <name type="scientific">Pedobacter paludis</name>
    <dbReference type="NCBI Taxonomy" id="2203212"/>
    <lineage>
        <taxon>Bacteria</taxon>
        <taxon>Pseudomonadati</taxon>
        <taxon>Bacteroidota</taxon>
        <taxon>Sphingobacteriia</taxon>
        <taxon>Sphingobacteriales</taxon>
        <taxon>Sphingobacteriaceae</taxon>
        <taxon>Pedobacter</taxon>
    </lineage>
</organism>
<evidence type="ECO:0000313" key="2">
    <source>
        <dbReference type="Proteomes" id="UP000245391"/>
    </source>
</evidence>
<keyword evidence="2" id="KW-1185">Reference proteome</keyword>
<dbReference type="Proteomes" id="UP000245391">
    <property type="component" value="Unassembled WGS sequence"/>
</dbReference>
<protein>
    <submittedName>
        <fullName evidence="1">Uncharacterized protein</fullName>
    </submittedName>
</protein>
<gene>
    <name evidence="1" type="ORF">DF947_05975</name>
</gene>
<dbReference type="EMBL" id="QGNY01000002">
    <property type="protein sequence ID" value="PWS32618.1"/>
    <property type="molecule type" value="Genomic_DNA"/>
</dbReference>
<comment type="caution">
    <text evidence="1">The sequence shown here is derived from an EMBL/GenBank/DDBJ whole genome shotgun (WGS) entry which is preliminary data.</text>
</comment>
<accession>A0A317F553</accession>
<dbReference type="RefSeq" id="WP_109928790.1">
    <property type="nucleotide sequence ID" value="NZ_QGNY01000002.1"/>
</dbReference>
<reference evidence="2" key="1">
    <citation type="submission" date="2018-05" db="EMBL/GenBank/DDBJ databases">
        <title>Pedobacter paludis sp. nov., isolated from wetland soil.</title>
        <authorList>
            <person name="Zhang Y."/>
        </authorList>
    </citation>
    <scope>NUCLEOTIDE SEQUENCE [LARGE SCALE GENOMIC DNA]</scope>
    <source>
        <strain evidence="2">R-8</strain>
    </source>
</reference>